<dbReference type="AlphaFoldDB" id="A0AAW8G6M5"/>
<protein>
    <submittedName>
        <fullName evidence="1">Uncharacterized protein</fullName>
    </submittedName>
</protein>
<dbReference type="Proteomes" id="UP001234354">
    <property type="component" value="Unassembled WGS sequence"/>
</dbReference>
<dbReference type="EMBL" id="JAUTBB010000001">
    <property type="protein sequence ID" value="MDQ1117936.1"/>
    <property type="molecule type" value="Genomic_DNA"/>
</dbReference>
<dbReference type="RefSeq" id="WP_307183934.1">
    <property type="nucleotide sequence ID" value="NZ_JAUTBB010000001.1"/>
</dbReference>
<reference evidence="1" key="1">
    <citation type="submission" date="2023-07" db="EMBL/GenBank/DDBJ databases">
        <title>Functional and genomic diversity of the sorghum phyllosphere microbiome.</title>
        <authorList>
            <person name="Shade A."/>
        </authorList>
    </citation>
    <scope>NUCLEOTIDE SEQUENCE</scope>
    <source>
        <strain evidence="1">SORGH_AS_0908</strain>
    </source>
</reference>
<gene>
    <name evidence="1" type="ORF">QE383_000244</name>
</gene>
<accession>A0AAW8G6M5</accession>
<evidence type="ECO:0000313" key="1">
    <source>
        <dbReference type="EMBL" id="MDQ1117936.1"/>
    </source>
</evidence>
<sequence length="206" mass="22629">MTPDQPLQYPPNYPPTDPWERFFIGVRWLGPDLSFFKALAAQQRSRSPGLLDRWGGGERQRVATQMGVIMARHLGWPNPYFLPGDSVAVVAGGPRFDAMDRDLDVEETIAELQETLGVAMPKAFWQDAGPLTLAELVDQLMAAGAAPTQFIRGDAASQRDLTHALAITHATAPARSREARVLPLRAGARICAHQVKQFSAHSFSKD</sequence>
<proteinExistence type="predicted"/>
<evidence type="ECO:0000313" key="2">
    <source>
        <dbReference type="Proteomes" id="UP001234354"/>
    </source>
</evidence>
<organism evidence="1 2">
    <name type="scientific">Pseudoxanthomonas winnipegensis</name>
    <dbReference type="NCBI Taxonomy" id="2480810"/>
    <lineage>
        <taxon>Bacteria</taxon>
        <taxon>Pseudomonadati</taxon>
        <taxon>Pseudomonadota</taxon>
        <taxon>Gammaproteobacteria</taxon>
        <taxon>Lysobacterales</taxon>
        <taxon>Lysobacteraceae</taxon>
        <taxon>Pseudoxanthomonas</taxon>
    </lineage>
</organism>
<name>A0AAW8G6M5_9GAMM</name>
<comment type="caution">
    <text evidence="1">The sequence shown here is derived from an EMBL/GenBank/DDBJ whole genome shotgun (WGS) entry which is preliminary data.</text>
</comment>